<gene>
    <name evidence="2" type="ORF">E1B28_008511</name>
</gene>
<dbReference type="InterPro" id="IPR013083">
    <property type="entry name" value="Znf_RING/FYVE/PHD"/>
</dbReference>
<feature type="region of interest" description="Disordered" evidence="1">
    <location>
        <begin position="571"/>
        <end position="594"/>
    </location>
</feature>
<dbReference type="Proteomes" id="UP001049176">
    <property type="component" value="Chromosome 5"/>
</dbReference>
<protein>
    <recommendedName>
        <fullName evidence="4">F-box domain-containing protein</fullName>
    </recommendedName>
</protein>
<dbReference type="SUPFAM" id="SSF52047">
    <property type="entry name" value="RNI-like"/>
    <property type="match status" value="1"/>
</dbReference>
<feature type="compositionally biased region" description="Polar residues" evidence="1">
    <location>
        <begin position="620"/>
        <end position="630"/>
    </location>
</feature>
<reference evidence="2" key="1">
    <citation type="journal article" date="2021" name="Genome Biol. Evol.">
        <title>The assembled and annotated genome of the fairy-ring fungus Marasmius oreades.</title>
        <authorList>
            <person name="Hiltunen M."/>
            <person name="Ament-Velasquez S.L."/>
            <person name="Johannesson H."/>
        </authorList>
    </citation>
    <scope>NUCLEOTIDE SEQUENCE</scope>
    <source>
        <strain evidence="2">03SP1</strain>
    </source>
</reference>
<feature type="compositionally biased region" description="Pro residues" evidence="1">
    <location>
        <begin position="654"/>
        <end position="663"/>
    </location>
</feature>
<dbReference type="Gene3D" id="3.30.40.10">
    <property type="entry name" value="Zinc/RING finger domain, C3HC4 (zinc finger)"/>
    <property type="match status" value="1"/>
</dbReference>
<evidence type="ECO:0000313" key="2">
    <source>
        <dbReference type="EMBL" id="KAG7092137.1"/>
    </source>
</evidence>
<keyword evidence="3" id="KW-1185">Reference proteome</keyword>
<dbReference type="Gene3D" id="1.20.1280.50">
    <property type="match status" value="1"/>
</dbReference>
<evidence type="ECO:0000313" key="3">
    <source>
        <dbReference type="Proteomes" id="UP001049176"/>
    </source>
</evidence>
<dbReference type="GeneID" id="66077587"/>
<dbReference type="RefSeq" id="XP_043008607.1">
    <property type="nucleotide sequence ID" value="XM_043153323.1"/>
</dbReference>
<dbReference type="KEGG" id="more:E1B28_008511"/>
<feature type="region of interest" description="Disordered" evidence="1">
    <location>
        <begin position="620"/>
        <end position="681"/>
    </location>
</feature>
<dbReference type="InterPro" id="IPR036047">
    <property type="entry name" value="F-box-like_dom_sf"/>
</dbReference>
<dbReference type="SUPFAM" id="SSF81383">
    <property type="entry name" value="F-box domain"/>
    <property type="match status" value="1"/>
</dbReference>
<sequence length="765" mass="85905">MLRSSPVLSNRRLIGFNVLEYTFSNSIPPPEHEHEIRELITQKFKEITHIQNEKSILLERIERLDRSQQTFSNELAKYRGTVSALKKLPPNVLARVFFHVTLLSDSNSRIKTSLTLSHVSRRWRDAALSLPELWTTLFINVTSFKDQSHPLVKQFLERSKTAPLSLTLTINPTRTGNPCYHLIRDVIFSLLKETLNPVFHRVRSLTFKCQIDLGTQLDSETPIQIDVLSAPSAPILETLHLLVNPHMYPFLTTWMRTLITNAPRLRHLSCRFPIMVLKNVAWCNVESLNLLEASSVWRFSSQEIASILSAAPLLRECTVELRRCEATNTSLTPFLHNALRILSVRENTDGRLGDLLDKLTCPKLTSLLIYRDGIRFRDWPDLSIRSFLERSRCNLKRLRLPNISIPANLLKSLLAMDAVRNSLEDLTLQKISSIANFVIEDILKYLTISSETVHLLPLPNLRSITCAIEAISHSHLFRLFVDSRFGPGRSRQVASLQRICLTISSPQYTSGAVVETPDLMAYLADIGREIDVRVTSHRTLVAIMNPDQSSSFPPPSSSPFARDVEDVAVVESSGNEYEDLTPQTLSPSGLEGEQGNFELIYPDELEQLDIERTLPPETSLIDSKANSFNSPLVPDHDPTQARTSAPNNDVSSEQPPPPPPQPPIDVEDTTTSPITPRSKRRRIISEKAKMASLSCAAKGCADILTGSSTTLTCSASGCDNRYHLGCQGMTTRPVGKWFCDSVCRLRSSAIRTKRSSPRKRPRASN</sequence>
<name>A0A9P7RZ84_9AGAR</name>
<dbReference type="SUPFAM" id="SSF57903">
    <property type="entry name" value="FYVE/PHD zinc finger"/>
    <property type="match status" value="1"/>
</dbReference>
<evidence type="ECO:0008006" key="4">
    <source>
        <dbReference type="Google" id="ProtNLM"/>
    </source>
</evidence>
<evidence type="ECO:0000256" key="1">
    <source>
        <dbReference type="SAM" id="MobiDB-lite"/>
    </source>
</evidence>
<proteinExistence type="predicted"/>
<accession>A0A9P7RZ84</accession>
<dbReference type="EMBL" id="CM032185">
    <property type="protein sequence ID" value="KAG7092137.1"/>
    <property type="molecule type" value="Genomic_DNA"/>
</dbReference>
<dbReference type="OrthoDB" id="3139399at2759"/>
<organism evidence="2 3">
    <name type="scientific">Marasmius oreades</name>
    <name type="common">fairy-ring Marasmius</name>
    <dbReference type="NCBI Taxonomy" id="181124"/>
    <lineage>
        <taxon>Eukaryota</taxon>
        <taxon>Fungi</taxon>
        <taxon>Dikarya</taxon>
        <taxon>Basidiomycota</taxon>
        <taxon>Agaricomycotina</taxon>
        <taxon>Agaricomycetes</taxon>
        <taxon>Agaricomycetidae</taxon>
        <taxon>Agaricales</taxon>
        <taxon>Marasmiineae</taxon>
        <taxon>Marasmiaceae</taxon>
        <taxon>Marasmius</taxon>
    </lineage>
</organism>
<comment type="caution">
    <text evidence="2">The sequence shown here is derived from an EMBL/GenBank/DDBJ whole genome shotgun (WGS) entry which is preliminary data.</text>
</comment>
<feature type="compositionally biased region" description="Polar residues" evidence="1">
    <location>
        <begin position="640"/>
        <end position="653"/>
    </location>
</feature>
<dbReference type="AlphaFoldDB" id="A0A9P7RZ84"/>
<dbReference type="InterPro" id="IPR011011">
    <property type="entry name" value="Znf_FYVE_PHD"/>
</dbReference>